<comment type="caution">
    <text evidence="2">The sequence shown here is derived from an EMBL/GenBank/DDBJ whole genome shotgun (WGS) entry which is preliminary data.</text>
</comment>
<dbReference type="Gene3D" id="3.50.50.60">
    <property type="entry name" value="FAD/NAD(P)-binding domain"/>
    <property type="match status" value="1"/>
</dbReference>
<dbReference type="GO" id="GO:0016491">
    <property type="term" value="F:oxidoreductase activity"/>
    <property type="evidence" value="ECO:0007669"/>
    <property type="project" value="InterPro"/>
</dbReference>
<organism evidence="2 3">
    <name type="scientific">Methermicoccus shengliensis</name>
    <dbReference type="NCBI Taxonomy" id="660064"/>
    <lineage>
        <taxon>Archaea</taxon>
        <taxon>Methanobacteriati</taxon>
        <taxon>Methanobacteriota</taxon>
        <taxon>Stenosarchaea group</taxon>
        <taxon>Methanomicrobia</taxon>
        <taxon>Methanosarcinales</taxon>
        <taxon>Methermicoccaceae</taxon>
        <taxon>Methermicoccus</taxon>
    </lineage>
</organism>
<evidence type="ECO:0000259" key="1">
    <source>
        <dbReference type="Pfam" id="PF01593"/>
    </source>
</evidence>
<dbReference type="Proteomes" id="UP000600363">
    <property type="component" value="Unassembled WGS sequence"/>
</dbReference>
<proteinExistence type="predicted"/>
<feature type="domain" description="Amine oxidase" evidence="1">
    <location>
        <begin position="10"/>
        <end position="412"/>
    </location>
</feature>
<dbReference type="InterPro" id="IPR036188">
    <property type="entry name" value="FAD/NAD-bd_sf"/>
</dbReference>
<gene>
    <name evidence="2" type="ORF">HA299_04005</name>
</gene>
<dbReference type="PANTHER" id="PTHR42923">
    <property type="entry name" value="PROTOPORPHYRINOGEN OXIDASE"/>
    <property type="match status" value="1"/>
</dbReference>
<dbReference type="Gene3D" id="1.10.3110.10">
    <property type="entry name" value="protoporphyrinogen ix oxidase, domain 3"/>
    <property type="match status" value="1"/>
</dbReference>
<dbReference type="SUPFAM" id="SSF51905">
    <property type="entry name" value="FAD/NAD(P)-binding domain"/>
    <property type="match status" value="1"/>
</dbReference>
<dbReference type="Pfam" id="PF01593">
    <property type="entry name" value="Amino_oxidase"/>
    <property type="match status" value="1"/>
</dbReference>
<protein>
    <submittedName>
        <fullName evidence="2">NAD(P)/FAD-dependent oxidoreductase</fullName>
    </submittedName>
</protein>
<sequence>MRVAVVGAGLSGLSAAIELSKSCETVVFERKSYVGGTVATYPTLADPVERYYHHCFLGDDALLALLDELNLRSALRWRLAGVGYMHAGRVYPMNTPLEILRFPTLSLRDILRIAAFVLTARRATPEPLDDVACIPYLVERVGERAYHAFFAPLLERKFGKRADEVSAAWLLTRIALRSHRTLRGERLGYLDGGFGRLLDEMVRCIRSRGGVIRTSSPVEHISPVDGGVELSVGDRRERFDAVVCTSPSLLRTLGIGTSISYQGSVCVLVALKRRLLNGIYWLNMDEDAPFGAMIEHTNLIPKERYGHHLVYLTSYHEHDEPEMTLQEHEIAERYVEALRSLFPLGREDVLWSRVQRDAFTSPVYDVGYLRKVVPYSTPVEGVYAAGVFSPHNYPERSMNGSIAAGKMAAHTLLREQAP</sequence>
<dbReference type="InterPro" id="IPR050464">
    <property type="entry name" value="Zeta_carotene_desat/Oxidored"/>
</dbReference>
<evidence type="ECO:0000313" key="2">
    <source>
        <dbReference type="EMBL" id="HIH69771.1"/>
    </source>
</evidence>
<evidence type="ECO:0000313" key="3">
    <source>
        <dbReference type="Proteomes" id="UP000600363"/>
    </source>
</evidence>
<dbReference type="Gene3D" id="3.90.660.20">
    <property type="entry name" value="Protoporphyrinogen oxidase, mitochondrial, domain 2"/>
    <property type="match status" value="1"/>
</dbReference>
<reference evidence="2" key="1">
    <citation type="journal article" date="2020" name="bioRxiv">
        <title>A rank-normalized archaeal taxonomy based on genome phylogeny resolves widespread incomplete and uneven classifications.</title>
        <authorList>
            <person name="Rinke C."/>
            <person name="Chuvochina M."/>
            <person name="Mussig A.J."/>
            <person name="Chaumeil P.-A."/>
            <person name="Waite D.W."/>
            <person name="Whitman W.B."/>
            <person name="Parks D.H."/>
            <person name="Hugenholtz P."/>
        </authorList>
    </citation>
    <scope>NUCLEOTIDE SEQUENCE</scope>
    <source>
        <strain evidence="2">UBA12518</strain>
    </source>
</reference>
<dbReference type="EMBL" id="DUIH01000012">
    <property type="protein sequence ID" value="HIH69771.1"/>
    <property type="molecule type" value="Genomic_DNA"/>
</dbReference>
<dbReference type="NCBIfam" id="NF005560">
    <property type="entry name" value="PRK07233.1"/>
    <property type="match status" value="1"/>
</dbReference>
<name>A0A832RYN8_9EURY</name>
<dbReference type="PANTHER" id="PTHR42923:SF3">
    <property type="entry name" value="PROTOPORPHYRINOGEN OXIDASE"/>
    <property type="match status" value="1"/>
</dbReference>
<dbReference type="InterPro" id="IPR002937">
    <property type="entry name" value="Amino_oxidase"/>
</dbReference>
<dbReference type="RefSeq" id="WP_042685762.1">
    <property type="nucleotide sequence ID" value="NZ_DUIH01000012.1"/>
</dbReference>
<dbReference type="AlphaFoldDB" id="A0A832RYN8"/>
<accession>A0A832RYN8</accession>